<evidence type="ECO:0000313" key="4">
    <source>
        <dbReference type="Proteomes" id="UP000248764"/>
    </source>
</evidence>
<evidence type="ECO:0000256" key="1">
    <source>
        <dbReference type="ARBA" id="ARBA00008791"/>
    </source>
</evidence>
<comment type="caution">
    <text evidence="3">The sequence shown here is derived from an EMBL/GenBank/DDBJ whole genome shotgun (WGS) entry which is preliminary data.</text>
</comment>
<feature type="domain" description="UspA" evidence="2">
    <location>
        <begin position="6"/>
        <end position="142"/>
    </location>
</feature>
<dbReference type="RefSeq" id="WP_111253128.1">
    <property type="nucleotide sequence ID" value="NZ_POTW01000004.1"/>
</dbReference>
<dbReference type="CDD" id="cd23659">
    <property type="entry name" value="USP_At3g01520-like"/>
    <property type="match status" value="1"/>
</dbReference>
<dbReference type="Gene3D" id="3.40.50.620">
    <property type="entry name" value="HUPs"/>
    <property type="match status" value="2"/>
</dbReference>
<protein>
    <submittedName>
        <fullName evidence="3">Universal stress protein</fullName>
    </submittedName>
</protein>
<name>A0A2W2BEU4_9ACTN</name>
<comment type="similarity">
    <text evidence="1">Belongs to the universal stress protein A family.</text>
</comment>
<sequence length="291" mass="29724">MNSSNAIVVGVDGSPGSGLALDWAIAEARLRAAPLYVVYGLWLPVAAVPFGAGILPPSDDLRAYGMQVLDQARQRVKDAAPLVDVDTFLVVRPAAQAILDVGKNCSLVVVGTRGLGTLGALVLGSASNRVAAHATCPAVVVPPHRGPGDGAIVVGVDGSAHSDAALRFALNEADRRYAPVVAVTAIRTDWLAMPIFDADGLARATAAERQHAEGMTAEAVARARAATGSRADVTVRAEAGPAAGVVVDAGREAGLIVVGSRGRGEMRSMLLGSTSHAVLHHATRPVAVVHT</sequence>
<dbReference type="EMBL" id="POTW01000004">
    <property type="protein sequence ID" value="PZF86121.1"/>
    <property type="molecule type" value="Genomic_DNA"/>
</dbReference>
<dbReference type="AlphaFoldDB" id="A0A2W2BEU4"/>
<dbReference type="InterPro" id="IPR006015">
    <property type="entry name" value="Universal_stress_UspA"/>
</dbReference>
<proteinExistence type="inferred from homology"/>
<accession>A0A2W2BEU4</accession>
<gene>
    <name evidence="3" type="ORF">C1I92_02780</name>
</gene>
<dbReference type="PRINTS" id="PR01438">
    <property type="entry name" value="UNVRSLSTRESS"/>
</dbReference>
<reference evidence="3 4" key="1">
    <citation type="submission" date="2018-01" db="EMBL/GenBank/DDBJ databases">
        <title>Draft genome sequence of Jiangella sp. GTF31.</title>
        <authorList>
            <person name="Sahin N."/>
            <person name="Ay H."/>
            <person name="Saygin H."/>
        </authorList>
    </citation>
    <scope>NUCLEOTIDE SEQUENCE [LARGE SCALE GENOMIC DNA]</scope>
    <source>
        <strain evidence="3 4">GTF31</strain>
    </source>
</reference>
<feature type="domain" description="UspA" evidence="2">
    <location>
        <begin position="152"/>
        <end position="290"/>
    </location>
</feature>
<dbReference type="PANTHER" id="PTHR31964:SF113">
    <property type="entry name" value="USPA DOMAIN-CONTAINING PROTEIN"/>
    <property type="match status" value="1"/>
</dbReference>
<dbReference type="Pfam" id="PF00582">
    <property type="entry name" value="Usp"/>
    <property type="match status" value="2"/>
</dbReference>
<dbReference type="PANTHER" id="PTHR31964">
    <property type="entry name" value="ADENINE NUCLEOTIDE ALPHA HYDROLASES-LIKE SUPERFAMILY PROTEIN"/>
    <property type="match status" value="1"/>
</dbReference>
<dbReference type="SUPFAM" id="SSF52402">
    <property type="entry name" value="Adenine nucleotide alpha hydrolases-like"/>
    <property type="match status" value="2"/>
</dbReference>
<evidence type="ECO:0000313" key="3">
    <source>
        <dbReference type="EMBL" id="PZF86121.1"/>
    </source>
</evidence>
<dbReference type="InterPro" id="IPR006016">
    <property type="entry name" value="UspA"/>
</dbReference>
<dbReference type="InterPro" id="IPR014729">
    <property type="entry name" value="Rossmann-like_a/b/a_fold"/>
</dbReference>
<keyword evidence="4" id="KW-1185">Reference proteome</keyword>
<dbReference type="Proteomes" id="UP000248764">
    <property type="component" value="Unassembled WGS sequence"/>
</dbReference>
<evidence type="ECO:0000259" key="2">
    <source>
        <dbReference type="Pfam" id="PF00582"/>
    </source>
</evidence>
<organism evidence="3 4">
    <name type="scientific">Jiangella anatolica</name>
    <dbReference type="NCBI Taxonomy" id="2670374"/>
    <lineage>
        <taxon>Bacteria</taxon>
        <taxon>Bacillati</taxon>
        <taxon>Actinomycetota</taxon>
        <taxon>Actinomycetes</taxon>
        <taxon>Jiangellales</taxon>
        <taxon>Jiangellaceae</taxon>
        <taxon>Jiangella</taxon>
    </lineage>
</organism>